<feature type="domain" description="Aminotransferase class V" evidence="5">
    <location>
        <begin position="58"/>
        <end position="365"/>
    </location>
</feature>
<organism evidence="6 7">
    <name type="scientific">Dulcicalothrix desertica PCC 7102</name>
    <dbReference type="NCBI Taxonomy" id="232991"/>
    <lineage>
        <taxon>Bacteria</taxon>
        <taxon>Bacillati</taxon>
        <taxon>Cyanobacteriota</taxon>
        <taxon>Cyanophyceae</taxon>
        <taxon>Nostocales</taxon>
        <taxon>Calotrichaceae</taxon>
        <taxon>Dulcicalothrix</taxon>
    </lineage>
</organism>
<dbReference type="SUPFAM" id="SSF53383">
    <property type="entry name" value="PLP-dependent transferases"/>
    <property type="match status" value="1"/>
</dbReference>
<evidence type="ECO:0000313" key="6">
    <source>
        <dbReference type="EMBL" id="RUT02055.1"/>
    </source>
</evidence>
<dbReference type="InterPro" id="IPR020578">
    <property type="entry name" value="Aminotrans_V_PyrdxlP_BS"/>
</dbReference>
<comment type="cofactor">
    <cofactor evidence="1 4">
        <name>pyridoxal 5'-phosphate</name>
        <dbReference type="ChEBI" id="CHEBI:597326"/>
    </cofactor>
</comment>
<keyword evidence="2" id="KW-0663">Pyridoxal phosphate</keyword>
<comment type="caution">
    <text evidence="6">The sequence shown here is derived from an EMBL/GenBank/DDBJ whole genome shotgun (WGS) entry which is preliminary data.</text>
</comment>
<comment type="similarity">
    <text evidence="3">Belongs to the class-V pyridoxal-phosphate-dependent aminotransferase family.</text>
</comment>
<dbReference type="PANTHER" id="PTHR43586">
    <property type="entry name" value="CYSTEINE DESULFURASE"/>
    <property type="match status" value="1"/>
</dbReference>
<evidence type="ECO:0000313" key="7">
    <source>
        <dbReference type="Proteomes" id="UP000271624"/>
    </source>
</evidence>
<evidence type="ECO:0000256" key="2">
    <source>
        <dbReference type="ARBA" id="ARBA00022898"/>
    </source>
</evidence>
<dbReference type="GO" id="GO:0016829">
    <property type="term" value="F:lyase activity"/>
    <property type="evidence" value="ECO:0007669"/>
    <property type="project" value="UniProtKB-KW"/>
</dbReference>
<dbReference type="OrthoDB" id="9804366at2"/>
<dbReference type="InterPro" id="IPR000192">
    <property type="entry name" value="Aminotrans_V_dom"/>
</dbReference>
<dbReference type="InterPro" id="IPR015422">
    <property type="entry name" value="PyrdxlP-dep_Trfase_small"/>
</dbReference>
<gene>
    <name evidence="6" type="ORF">DSM106972_061300</name>
</gene>
<dbReference type="Pfam" id="PF00266">
    <property type="entry name" value="Aminotran_5"/>
    <property type="match status" value="1"/>
</dbReference>
<evidence type="ECO:0000256" key="4">
    <source>
        <dbReference type="RuleBase" id="RU004504"/>
    </source>
</evidence>
<dbReference type="AlphaFoldDB" id="A0A433V7I9"/>
<evidence type="ECO:0000256" key="3">
    <source>
        <dbReference type="RuleBase" id="RU004075"/>
    </source>
</evidence>
<reference evidence="6" key="1">
    <citation type="submission" date="2018-12" db="EMBL/GenBank/DDBJ databases">
        <authorList>
            <person name="Will S."/>
            <person name="Neumann-Schaal M."/>
            <person name="Henke P."/>
        </authorList>
    </citation>
    <scope>NUCLEOTIDE SEQUENCE</scope>
    <source>
        <strain evidence="6">PCC 7102</strain>
    </source>
</reference>
<name>A0A433V7I9_9CYAN</name>
<dbReference type="EMBL" id="RSCL01000017">
    <property type="protein sequence ID" value="RUT02055.1"/>
    <property type="molecule type" value="Genomic_DNA"/>
</dbReference>
<accession>A0A433V7I9</accession>
<protein>
    <submittedName>
        <fullName evidence="6">Cysteine lyase</fullName>
    </submittedName>
</protein>
<dbReference type="PROSITE" id="PS00595">
    <property type="entry name" value="AA_TRANSFER_CLASS_5"/>
    <property type="match status" value="1"/>
</dbReference>
<evidence type="ECO:0000256" key="1">
    <source>
        <dbReference type="ARBA" id="ARBA00001933"/>
    </source>
</evidence>
<dbReference type="InterPro" id="IPR015421">
    <property type="entry name" value="PyrdxlP-dep_Trfase_major"/>
</dbReference>
<reference evidence="6" key="2">
    <citation type="journal article" date="2019" name="Genome Biol. Evol.">
        <title>Day and night: Metabolic profiles and evolutionary relationships of six axenic non-marine cyanobacteria.</title>
        <authorList>
            <person name="Will S.E."/>
            <person name="Henke P."/>
            <person name="Boedeker C."/>
            <person name="Huang S."/>
            <person name="Brinkmann H."/>
            <person name="Rohde M."/>
            <person name="Jarek M."/>
            <person name="Friedl T."/>
            <person name="Seufert S."/>
            <person name="Schumacher M."/>
            <person name="Overmann J."/>
            <person name="Neumann-Schaal M."/>
            <person name="Petersen J."/>
        </authorList>
    </citation>
    <scope>NUCLEOTIDE SEQUENCE [LARGE SCALE GENOMIC DNA]</scope>
    <source>
        <strain evidence="6">PCC 7102</strain>
    </source>
</reference>
<keyword evidence="6" id="KW-0456">Lyase</keyword>
<dbReference type="PANTHER" id="PTHR43586:SF4">
    <property type="entry name" value="ISOPENICILLIN N EPIMERASE"/>
    <property type="match status" value="1"/>
</dbReference>
<dbReference type="Gene3D" id="3.40.640.10">
    <property type="entry name" value="Type I PLP-dependent aspartate aminotransferase-like (Major domain)"/>
    <property type="match status" value="1"/>
</dbReference>
<sequence>MTDKLHQHRALFPALANKTYFNYGGQGPMPQAAIDAVVTAQVQTQQLGPFSNAVYSWMNQQIATARNSIASHLHVTSETITLTENVTVGCNIAMWGINWQPGDHLLLTDCEHHAVIAIAQAIRRRFQVEITTCPILAADNPVDVIAQHLRPNTRLLAISHILWNTGEVLAVDKISQLCRANKALLLVDAAQSFGSMPLDLNQLGVDFYAFTGHKWMCGAAGLGGLYVREEVRKNLLPTFVGWRSVITDTQGQPQDWQPDGRSFEVATSDIPLLAGLREAMVVHEQWGSIQERYEQILKNSEYLWQKLQSLPEVKCLLTSPPQSGLVSFQLTNMQHQKLVNYLETQHNILTRTIANPDCVRACVHYFTLESEIDDLVAVVREFCV</sequence>
<proteinExistence type="inferred from homology"/>
<dbReference type="Proteomes" id="UP000271624">
    <property type="component" value="Unassembled WGS sequence"/>
</dbReference>
<dbReference type="Gene3D" id="3.90.1150.10">
    <property type="entry name" value="Aspartate Aminotransferase, domain 1"/>
    <property type="match status" value="1"/>
</dbReference>
<evidence type="ECO:0000259" key="5">
    <source>
        <dbReference type="Pfam" id="PF00266"/>
    </source>
</evidence>
<dbReference type="InterPro" id="IPR015424">
    <property type="entry name" value="PyrdxlP-dep_Trfase"/>
</dbReference>
<dbReference type="RefSeq" id="WP_127084356.1">
    <property type="nucleotide sequence ID" value="NZ_RSCL01000017.1"/>
</dbReference>
<keyword evidence="7" id="KW-1185">Reference proteome</keyword>